<comment type="similarity">
    <text evidence="1">Belongs to the ROK (NagC/XylR) family.</text>
</comment>
<dbReference type="SUPFAM" id="SSF53067">
    <property type="entry name" value="Actin-like ATPase domain"/>
    <property type="match status" value="1"/>
</dbReference>
<protein>
    <submittedName>
        <fullName evidence="2">Glucokinase</fullName>
    </submittedName>
</protein>
<dbReference type="AlphaFoldDB" id="A0A8J2VHS1"/>
<dbReference type="CDD" id="cd24068">
    <property type="entry name" value="ASKHA_NBD_ROK_FnNanK-like"/>
    <property type="match status" value="1"/>
</dbReference>
<evidence type="ECO:0000313" key="2">
    <source>
        <dbReference type="EMBL" id="GGE24374.1"/>
    </source>
</evidence>
<comment type="caution">
    <text evidence="2">The sequence shown here is derived from an EMBL/GenBank/DDBJ whole genome shotgun (WGS) entry which is preliminary data.</text>
</comment>
<evidence type="ECO:0000256" key="1">
    <source>
        <dbReference type="ARBA" id="ARBA00006479"/>
    </source>
</evidence>
<sequence>MQLPTGPCIGVDLGGTKIAVARVEPDGTLSRRCRIDTRVTDGPKVIIQRMCKEIQKVMGTERVAGIGVAAPGPLNARTGVILSPPNLPGWVDIPLREELEKAFGLPVWIENDANAAAWGEYMRGAGSGADPMLYMTISTGIGGGVVLNGRLFRGADTYAGEIGHTTVDPSGPVCGCGRKGCLEVMASGTALARAAREAAERGNSLLSEWAEQKGTLLTAEHVFSALDKGDEAAAAIVERTVEYLAIGISNVVHLFNPRRVVLGGGVTRSGEWLFNPLRERLGKWLMSSFSGTFDLRQAELGDDAGVLGAASLWAEKRDTFETTS</sequence>
<dbReference type="PANTHER" id="PTHR18964:SF149">
    <property type="entry name" value="BIFUNCTIONAL UDP-N-ACETYLGLUCOSAMINE 2-EPIMERASE_N-ACETYLMANNOSAMINE KINASE"/>
    <property type="match status" value="1"/>
</dbReference>
<dbReference type="PANTHER" id="PTHR18964">
    <property type="entry name" value="ROK (REPRESSOR, ORF, KINASE) FAMILY"/>
    <property type="match status" value="1"/>
</dbReference>
<dbReference type="InterPro" id="IPR049874">
    <property type="entry name" value="ROK_cs"/>
</dbReference>
<accession>A0A8J2VHS1</accession>
<dbReference type="InterPro" id="IPR000600">
    <property type="entry name" value="ROK"/>
</dbReference>
<evidence type="ECO:0000313" key="3">
    <source>
        <dbReference type="Proteomes" id="UP000625210"/>
    </source>
</evidence>
<gene>
    <name evidence="2" type="ORF">GCM10011571_28140</name>
</gene>
<dbReference type="Gene3D" id="3.30.420.40">
    <property type="match status" value="2"/>
</dbReference>
<dbReference type="Pfam" id="PF00480">
    <property type="entry name" value="ROK"/>
    <property type="match status" value="1"/>
</dbReference>
<dbReference type="RefSeq" id="WP_188648520.1">
    <property type="nucleotide sequence ID" value="NZ_BMHQ01000010.1"/>
</dbReference>
<keyword evidence="3" id="KW-1185">Reference proteome</keyword>
<reference evidence="2" key="1">
    <citation type="journal article" date="2014" name="Int. J. Syst. Evol. Microbiol.">
        <title>Complete genome sequence of Corynebacterium casei LMG S-19264T (=DSM 44701T), isolated from a smear-ripened cheese.</title>
        <authorList>
            <consortium name="US DOE Joint Genome Institute (JGI-PGF)"/>
            <person name="Walter F."/>
            <person name="Albersmeier A."/>
            <person name="Kalinowski J."/>
            <person name="Ruckert C."/>
        </authorList>
    </citation>
    <scope>NUCLEOTIDE SEQUENCE</scope>
    <source>
        <strain evidence="2">CGMCC 1.15179</strain>
    </source>
</reference>
<dbReference type="EMBL" id="BMHQ01000010">
    <property type="protein sequence ID" value="GGE24374.1"/>
    <property type="molecule type" value="Genomic_DNA"/>
</dbReference>
<proteinExistence type="inferred from homology"/>
<dbReference type="PROSITE" id="PS01125">
    <property type="entry name" value="ROK"/>
    <property type="match status" value="1"/>
</dbReference>
<dbReference type="Proteomes" id="UP000625210">
    <property type="component" value="Unassembled WGS sequence"/>
</dbReference>
<reference evidence="2" key="2">
    <citation type="submission" date="2020-09" db="EMBL/GenBank/DDBJ databases">
        <authorList>
            <person name="Sun Q."/>
            <person name="Zhou Y."/>
        </authorList>
    </citation>
    <scope>NUCLEOTIDE SEQUENCE</scope>
    <source>
        <strain evidence="2">CGMCC 1.15179</strain>
    </source>
</reference>
<name>A0A8J2VHS1_9BACL</name>
<dbReference type="InterPro" id="IPR043129">
    <property type="entry name" value="ATPase_NBD"/>
</dbReference>
<organism evidence="2 3">
    <name type="scientific">Marinithermofilum abyssi</name>
    <dbReference type="NCBI Taxonomy" id="1571185"/>
    <lineage>
        <taxon>Bacteria</taxon>
        <taxon>Bacillati</taxon>
        <taxon>Bacillota</taxon>
        <taxon>Bacilli</taxon>
        <taxon>Bacillales</taxon>
        <taxon>Thermoactinomycetaceae</taxon>
        <taxon>Marinithermofilum</taxon>
    </lineage>
</organism>